<accession>A0A0E3ZTC6</accession>
<dbReference type="PATRIC" id="fig|1379870.5.peg.1772"/>
<feature type="transmembrane region" description="Helical" evidence="1">
    <location>
        <begin position="57"/>
        <end position="77"/>
    </location>
</feature>
<reference evidence="2 3" key="1">
    <citation type="journal article" date="2014" name="Curr. Microbiol.">
        <title>Spirosoma radiotolerans sp. nov., a gamma-radiation-resistant bacterium isolated from gamma ray-irradiated soil.</title>
        <authorList>
            <person name="Lee J.J."/>
            <person name="Srinivasan S."/>
            <person name="Lim S."/>
            <person name="Joe M."/>
            <person name="Im S."/>
            <person name="Bae S.I."/>
            <person name="Park K.R."/>
            <person name="Han J.H."/>
            <person name="Park S.H."/>
            <person name="Joo B.M."/>
            <person name="Park S.J."/>
            <person name="Kim M.K."/>
        </authorList>
    </citation>
    <scope>NUCLEOTIDE SEQUENCE [LARGE SCALE GENOMIC DNA]</scope>
    <source>
        <strain evidence="2 3">DG5A</strain>
    </source>
</reference>
<feature type="transmembrane region" description="Helical" evidence="1">
    <location>
        <begin position="21"/>
        <end position="45"/>
    </location>
</feature>
<dbReference type="RefSeq" id="WP_046573349.1">
    <property type="nucleotide sequence ID" value="NZ_CP010429.1"/>
</dbReference>
<dbReference type="STRING" id="1379870.SD10_08130"/>
<keyword evidence="1" id="KW-0812">Transmembrane</keyword>
<keyword evidence="3" id="KW-1185">Reference proteome</keyword>
<dbReference type="OrthoDB" id="9763003at2"/>
<dbReference type="AlphaFoldDB" id="A0A0E3ZTC6"/>
<dbReference type="EMBL" id="CP010429">
    <property type="protein sequence ID" value="AKD54873.1"/>
    <property type="molecule type" value="Genomic_DNA"/>
</dbReference>
<evidence type="ECO:0000313" key="2">
    <source>
        <dbReference type="EMBL" id="AKD54873.1"/>
    </source>
</evidence>
<sequence length="96" mass="10383">MANYTLGRSRAALRTGLFHLSFNRLSILMGLLLIAPFTQLILWVSAGATPERQLANAPVLFNVLSVPAVAGFVPFLAKRLEHGLPDRAEPATAITE</sequence>
<proteinExistence type="predicted"/>
<evidence type="ECO:0000256" key="1">
    <source>
        <dbReference type="SAM" id="Phobius"/>
    </source>
</evidence>
<name>A0A0E3ZTC6_9BACT</name>
<dbReference type="KEGG" id="srd:SD10_08130"/>
<protein>
    <submittedName>
        <fullName evidence="2">Uncharacterized protein</fullName>
    </submittedName>
</protein>
<evidence type="ECO:0000313" key="3">
    <source>
        <dbReference type="Proteomes" id="UP000033054"/>
    </source>
</evidence>
<dbReference type="HOGENOM" id="CLU_2358299_0_0_10"/>
<keyword evidence="1" id="KW-1133">Transmembrane helix</keyword>
<dbReference type="Proteomes" id="UP000033054">
    <property type="component" value="Chromosome"/>
</dbReference>
<organism evidence="2 3">
    <name type="scientific">Spirosoma radiotolerans</name>
    <dbReference type="NCBI Taxonomy" id="1379870"/>
    <lineage>
        <taxon>Bacteria</taxon>
        <taxon>Pseudomonadati</taxon>
        <taxon>Bacteroidota</taxon>
        <taxon>Cytophagia</taxon>
        <taxon>Cytophagales</taxon>
        <taxon>Cytophagaceae</taxon>
        <taxon>Spirosoma</taxon>
    </lineage>
</organism>
<gene>
    <name evidence="2" type="ORF">SD10_08130</name>
</gene>
<keyword evidence="1" id="KW-0472">Membrane</keyword>